<proteinExistence type="inferred from homology"/>
<evidence type="ECO:0000256" key="5">
    <source>
        <dbReference type="ARBA" id="ARBA00022842"/>
    </source>
</evidence>
<evidence type="ECO:0000313" key="7">
    <source>
        <dbReference type="EMBL" id="MVQ48747.1"/>
    </source>
</evidence>
<keyword evidence="4" id="KW-0479">Metal-binding</keyword>
<dbReference type="SUPFAM" id="SSF48576">
    <property type="entry name" value="Terpenoid synthases"/>
    <property type="match status" value="1"/>
</dbReference>
<dbReference type="PROSITE" id="PS00723">
    <property type="entry name" value="POLYPRENYL_SYNTHASE_1"/>
    <property type="match status" value="1"/>
</dbReference>
<evidence type="ECO:0000256" key="6">
    <source>
        <dbReference type="RuleBase" id="RU004466"/>
    </source>
</evidence>
<dbReference type="PANTHER" id="PTHR12001">
    <property type="entry name" value="GERANYLGERANYL PYROPHOSPHATE SYNTHASE"/>
    <property type="match status" value="1"/>
</dbReference>
<evidence type="ECO:0000256" key="4">
    <source>
        <dbReference type="ARBA" id="ARBA00022723"/>
    </source>
</evidence>
<reference evidence="7 8" key="1">
    <citation type="submission" date="2019-12" db="EMBL/GenBank/DDBJ databases">
        <authorList>
            <person name="Huq M.A."/>
        </authorList>
    </citation>
    <scope>NUCLEOTIDE SEQUENCE [LARGE SCALE GENOMIC DNA]</scope>
    <source>
        <strain evidence="7 8">MAH-18</strain>
    </source>
</reference>
<dbReference type="AlphaFoldDB" id="A0A6L6XPW1"/>
<comment type="caution">
    <text evidence="7">The sequence shown here is derived from an EMBL/GenBank/DDBJ whole genome shotgun (WGS) entry which is preliminary data.</text>
</comment>
<dbReference type="EMBL" id="WSEK01000004">
    <property type="protein sequence ID" value="MVQ48747.1"/>
    <property type="molecule type" value="Genomic_DNA"/>
</dbReference>
<comment type="cofactor">
    <cofactor evidence="1">
        <name>Mg(2+)</name>
        <dbReference type="ChEBI" id="CHEBI:18420"/>
    </cofactor>
</comment>
<dbReference type="PANTHER" id="PTHR12001:SF85">
    <property type="entry name" value="SHORT CHAIN ISOPRENYL DIPHOSPHATE SYNTHASE"/>
    <property type="match status" value="1"/>
</dbReference>
<evidence type="ECO:0000256" key="3">
    <source>
        <dbReference type="ARBA" id="ARBA00022679"/>
    </source>
</evidence>
<dbReference type="Proteomes" id="UP000473525">
    <property type="component" value="Unassembled WGS sequence"/>
</dbReference>
<dbReference type="InterPro" id="IPR000092">
    <property type="entry name" value="Polyprenyl_synt"/>
</dbReference>
<dbReference type="GO" id="GO:0004659">
    <property type="term" value="F:prenyltransferase activity"/>
    <property type="evidence" value="ECO:0007669"/>
    <property type="project" value="InterPro"/>
</dbReference>
<evidence type="ECO:0000256" key="2">
    <source>
        <dbReference type="ARBA" id="ARBA00006706"/>
    </source>
</evidence>
<keyword evidence="3 6" id="KW-0808">Transferase</keyword>
<dbReference type="SFLD" id="SFLDS00005">
    <property type="entry name" value="Isoprenoid_Synthase_Type_I"/>
    <property type="match status" value="1"/>
</dbReference>
<sequence length="374" mass="38931">MLRTLPSFLQKSCIDLIRPRPTRGRPTVSSPHPDEALLRLLDDGHARAVATGPAQVSLWTAVRVAADGGKRFRPALVVAAHDTLGGGRPEAAAEVAAAVELLHTAFVIHDDVIDGDDVRRGRLNVSGTYSAQAIADGAAADDAAGLGRAAGILAGDLALAAAIRAVATCGAPPDVVHRLLDLFDDALHTTACGELADVRHALHPGTADLQDSLRMEEQKTSIYSFALPLQLGAVLADADATTTARLGDAGRLLGAAFQLLDDLLGVFGDPALTGKSTTGDLRTRKQTPLLVHASATPEWADLSGYVGRDLTSEELVEARRLLTACGSRAFVEEMIEARLAEARAILETLDVADGLLPVVDACVPVSAPGDEVAA</sequence>
<protein>
    <submittedName>
        <fullName evidence="7">Polyprenyl synthetase family protein</fullName>
    </submittedName>
</protein>
<name>A0A6L6XPW1_9ACTN</name>
<comment type="similarity">
    <text evidence="2 6">Belongs to the FPP/GGPP synthase family.</text>
</comment>
<evidence type="ECO:0000313" key="8">
    <source>
        <dbReference type="Proteomes" id="UP000473525"/>
    </source>
</evidence>
<accession>A0A6L6XPW1</accession>
<dbReference type="InterPro" id="IPR033749">
    <property type="entry name" value="Polyprenyl_synt_CS"/>
</dbReference>
<evidence type="ECO:0000256" key="1">
    <source>
        <dbReference type="ARBA" id="ARBA00001946"/>
    </source>
</evidence>
<keyword evidence="8" id="KW-1185">Reference proteome</keyword>
<dbReference type="InterPro" id="IPR008949">
    <property type="entry name" value="Isoprenoid_synthase_dom_sf"/>
</dbReference>
<gene>
    <name evidence="7" type="ORF">GON03_06100</name>
</gene>
<dbReference type="GO" id="GO:0008299">
    <property type="term" value="P:isoprenoid biosynthetic process"/>
    <property type="evidence" value="ECO:0007669"/>
    <property type="project" value="InterPro"/>
</dbReference>
<keyword evidence="5" id="KW-0460">Magnesium</keyword>
<dbReference type="Pfam" id="PF00348">
    <property type="entry name" value="polyprenyl_synt"/>
    <property type="match status" value="1"/>
</dbReference>
<dbReference type="GO" id="GO:0046872">
    <property type="term" value="F:metal ion binding"/>
    <property type="evidence" value="ECO:0007669"/>
    <property type="project" value="UniProtKB-KW"/>
</dbReference>
<organism evidence="7 8">
    <name type="scientific">Nocardioides agri</name>
    <dbReference type="NCBI Taxonomy" id="2682843"/>
    <lineage>
        <taxon>Bacteria</taxon>
        <taxon>Bacillati</taxon>
        <taxon>Actinomycetota</taxon>
        <taxon>Actinomycetes</taxon>
        <taxon>Propionibacteriales</taxon>
        <taxon>Nocardioidaceae</taxon>
        <taxon>Nocardioides</taxon>
    </lineage>
</organism>
<dbReference type="Gene3D" id="1.10.600.10">
    <property type="entry name" value="Farnesyl Diphosphate Synthase"/>
    <property type="match status" value="1"/>
</dbReference>
<dbReference type="PROSITE" id="PS00444">
    <property type="entry name" value="POLYPRENYL_SYNTHASE_2"/>
    <property type="match status" value="1"/>
</dbReference>